<sequence length="79" mass="8727">MISDGYKPRRLRGHAQCSTAQPTLLSTPHERQTHSAVLYVFCKIDSILTTTTTSSLITIPTKWKQSACAPPLLVCSVLR</sequence>
<reference evidence="3" key="1">
    <citation type="journal article" date="2014" name="Proc. Natl. Acad. Sci. U.S.A.">
        <title>Extensive sampling of basidiomycete genomes demonstrates inadequacy of the white-rot/brown-rot paradigm for wood decay fungi.</title>
        <authorList>
            <person name="Riley R."/>
            <person name="Salamov A.A."/>
            <person name="Brown D.W."/>
            <person name="Nagy L.G."/>
            <person name="Floudas D."/>
            <person name="Held B.W."/>
            <person name="Levasseur A."/>
            <person name="Lombard V."/>
            <person name="Morin E."/>
            <person name="Otillar R."/>
            <person name="Lindquist E.A."/>
            <person name="Sun H."/>
            <person name="LaButti K.M."/>
            <person name="Schmutz J."/>
            <person name="Jabbour D."/>
            <person name="Luo H."/>
            <person name="Baker S.E."/>
            <person name="Pisabarro A.G."/>
            <person name="Walton J.D."/>
            <person name="Blanchette R.A."/>
            <person name="Henrissat B."/>
            <person name="Martin F."/>
            <person name="Cullen D."/>
            <person name="Hibbett D.S."/>
            <person name="Grigoriev I.V."/>
        </authorList>
    </citation>
    <scope>NUCLEOTIDE SEQUENCE [LARGE SCALE GENOMIC DNA]</scope>
    <source>
        <strain evidence="3">CBS 339.88</strain>
    </source>
</reference>
<accession>A0A067SN34</accession>
<keyword evidence="3" id="KW-1185">Reference proteome</keyword>
<name>A0A067SN34_GALM3</name>
<proteinExistence type="predicted"/>
<evidence type="ECO:0000313" key="2">
    <source>
        <dbReference type="EMBL" id="KDR69109.1"/>
    </source>
</evidence>
<evidence type="ECO:0000256" key="1">
    <source>
        <dbReference type="SAM" id="MobiDB-lite"/>
    </source>
</evidence>
<protein>
    <submittedName>
        <fullName evidence="2">Uncharacterized protein</fullName>
    </submittedName>
</protein>
<dbReference type="EMBL" id="KL142404">
    <property type="protein sequence ID" value="KDR69109.1"/>
    <property type="molecule type" value="Genomic_DNA"/>
</dbReference>
<organism evidence="2 3">
    <name type="scientific">Galerina marginata (strain CBS 339.88)</name>
    <dbReference type="NCBI Taxonomy" id="685588"/>
    <lineage>
        <taxon>Eukaryota</taxon>
        <taxon>Fungi</taxon>
        <taxon>Dikarya</taxon>
        <taxon>Basidiomycota</taxon>
        <taxon>Agaricomycotina</taxon>
        <taxon>Agaricomycetes</taxon>
        <taxon>Agaricomycetidae</taxon>
        <taxon>Agaricales</taxon>
        <taxon>Agaricineae</taxon>
        <taxon>Strophariaceae</taxon>
        <taxon>Galerina</taxon>
    </lineage>
</organism>
<dbReference type="HOGENOM" id="CLU_2606206_0_0_1"/>
<gene>
    <name evidence="2" type="ORF">GALMADRAFT_934612</name>
</gene>
<feature type="compositionally biased region" description="Polar residues" evidence="1">
    <location>
        <begin position="16"/>
        <end position="26"/>
    </location>
</feature>
<dbReference type="AlphaFoldDB" id="A0A067SN34"/>
<evidence type="ECO:0000313" key="3">
    <source>
        <dbReference type="Proteomes" id="UP000027222"/>
    </source>
</evidence>
<dbReference type="Proteomes" id="UP000027222">
    <property type="component" value="Unassembled WGS sequence"/>
</dbReference>
<feature type="region of interest" description="Disordered" evidence="1">
    <location>
        <begin position="1"/>
        <end position="31"/>
    </location>
</feature>